<organism evidence="6 7">
    <name type="scientific">Raoultibacter timonensis</name>
    <dbReference type="NCBI Taxonomy" id="1907662"/>
    <lineage>
        <taxon>Bacteria</taxon>
        <taxon>Bacillati</taxon>
        <taxon>Actinomycetota</taxon>
        <taxon>Coriobacteriia</taxon>
        <taxon>Eggerthellales</taxon>
        <taxon>Eggerthellaceae</taxon>
        <taxon>Raoultibacter</taxon>
    </lineage>
</organism>
<comment type="similarity">
    <text evidence="1">Belongs to the LysR transcriptional regulatory family.</text>
</comment>
<dbReference type="CDD" id="cd05466">
    <property type="entry name" value="PBP2_LTTR_substrate"/>
    <property type="match status" value="1"/>
</dbReference>
<dbReference type="SUPFAM" id="SSF46785">
    <property type="entry name" value="Winged helix' DNA-binding domain"/>
    <property type="match status" value="1"/>
</dbReference>
<dbReference type="Proteomes" id="UP001320544">
    <property type="component" value="Chromosome"/>
</dbReference>
<protein>
    <submittedName>
        <fullName evidence="6">LysR family transcriptional regulator</fullName>
    </submittedName>
</protein>
<dbReference type="InterPro" id="IPR000847">
    <property type="entry name" value="LysR_HTH_N"/>
</dbReference>
<keyword evidence="2" id="KW-0805">Transcription regulation</keyword>
<evidence type="ECO:0000313" key="6">
    <source>
        <dbReference type="EMBL" id="BDE95541.1"/>
    </source>
</evidence>
<evidence type="ECO:0000256" key="4">
    <source>
        <dbReference type="ARBA" id="ARBA00023163"/>
    </source>
</evidence>
<dbReference type="PROSITE" id="PS50931">
    <property type="entry name" value="HTH_LYSR"/>
    <property type="match status" value="1"/>
</dbReference>
<dbReference type="InterPro" id="IPR036390">
    <property type="entry name" value="WH_DNA-bd_sf"/>
</dbReference>
<evidence type="ECO:0000313" key="7">
    <source>
        <dbReference type="Proteomes" id="UP001320544"/>
    </source>
</evidence>
<reference evidence="6 7" key="1">
    <citation type="submission" date="2022-01" db="EMBL/GenBank/DDBJ databases">
        <title>Novel bile acid biosynthetic pathways are enriched in the microbiome of centenarians.</title>
        <authorList>
            <person name="Sato Y."/>
            <person name="Atarashi K."/>
            <person name="Plichta R.D."/>
            <person name="Arai Y."/>
            <person name="Sasajima S."/>
            <person name="Kearney M.S."/>
            <person name="Suda W."/>
            <person name="Takeshita K."/>
            <person name="Sasaki T."/>
            <person name="Okamoto S."/>
            <person name="Skelly N.A."/>
            <person name="Okamura Y."/>
            <person name="Vlamakis H."/>
            <person name="Li Y."/>
            <person name="Tanoue T."/>
            <person name="Takei H."/>
            <person name="Nittono H."/>
            <person name="Narushima S."/>
            <person name="Irie J."/>
            <person name="Itoh H."/>
            <person name="Moriya K."/>
            <person name="Sugiura Y."/>
            <person name="Suematsu M."/>
            <person name="Moritoki N."/>
            <person name="Shibata S."/>
            <person name="Littman R.D."/>
            <person name="Fischbach A.M."/>
            <person name="Uwamino Y."/>
            <person name="Inoue T."/>
            <person name="Honda A."/>
            <person name="Hattori M."/>
            <person name="Murai T."/>
            <person name="Xavier J.R."/>
            <person name="Hirose N."/>
            <person name="Honda K."/>
        </authorList>
    </citation>
    <scope>NUCLEOTIDE SEQUENCE [LARGE SCALE GENOMIC DNA]</scope>
    <source>
        <strain evidence="6 7">CE91-St30</strain>
    </source>
</reference>
<keyword evidence="4" id="KW-0804">Transcription</keyword>
<dbReference type="RefSeq" id="WP_102378834.1">
    <property type="nucleotide sequence ID" value="NZ_AP025564.1"/>
</dbReference>
<dbReference type="Gene3D" id="1.10.10.10">
    <property type="entry name" value="Winged helix-like DNA-binding domain superfamily/Winged helix DNA-binding domain"/>
    <property type="match status" value="1"/>
</dbReference>
<sequence length="293" mass="32769">MGEQKYEAFIKVAETGSFKQAAEELGYTQAGISYMINSLEKEFGLTLFVREYGGTHLTSEGKELLPWVHSVRNSERQLAARLSELKQLEGGSVRVATFTSTSIHWLPGITKLFHKRHPTIELEFICNDNQSEVESLVWSGDADCGFFALPVKLELETISLRHDPMLIVLPRNHPEASKERFSREAMAKYPCIKLSDGSDLEMDEVFARNGVEPRIAFSIANDYAALAMVDQGLGYSVFPELILRDPLFDIVCKHPEIPTSRELAIAVRSFSDASTATHAFIDCTTEWVAQAYG</sequence>
<evidence type="ECO:0000259" key="5">
    <source>
        <dbReference type="PROSITE" id="PS50931"/>
    </source>
</evidence>
<dbReference type="PANTHER" id="PTHR30419:SF24">
    <property type="entry name" value="HTH-TYPE TRANSCRIPTIONAL REGULATOR CZCR"/>
    <property type="match status" value="1"/>
</dbReference>
<dbReference type="InterPro" id="IPR050950">
    <property type="entry name" value="HTH-type_LysR_regulators"/>
</dbReference>
<name>A0ABM7WH16_9ACTN</name>
<dbReference type="EMBL" id="AP025564">
    <property type="protein sequence ID" value="BDE95541.1"/>
    <property type="molecule type" value="Genomic_DNA"/>
</dbReference>
<accession>A0ABM7WH16</accession>
<dbReference type="InterPro" id="IPR036388">
    <property type="entry name" value="WH-like_DNA-bd_sf"/>
</dbReference>
<keyword evidence="7" id="KW-1185">Reference proteome</keyword>
<dbReference type="InterPro" id="IPR005119">
    <property type="entry name" value="LysR_subst-bd"/>
</dbReference>
<evidence type="ECO:0000256" key="2">
    <source>
        <dbReference type="ARBA" id="ARBA00023015"/>
    </source>
</evidence>
<proteinExistence type="inferred from homology"/>
<dbReference type="PANTHER" id="PTHR30419">
    <property type="entry name" value="HTH-TYPE TRANSCRIPTIONAL REGULATOR YBHD"/>
    <property type="match status" value="1"/>
</dbReference>
<gene>
    <name evidence="6" type="ORF">CE91St30_08740</name>
</gene>
<evidence type="ECO:0000256" key="3">
    <source>
        <dbReference type="ARBA" id="ARBA00023125"/>
    </source>
</evidence>
<dbReference type="Gene3D" id="3.40.190.290">
    <property type="match status" value="1"/>
</dbReference>
<dbReference type="SUPFAM" id="SSF53850">
    <property type="entry name" value="Periplasmic binding protein-like II"/>
    <property type="match status" value="1"/>
</dbReference>
<keyword evidence="3" id="KW-0238">DNA-binding</keyword>
<dbReference type="Pfam" id="PF00126">
    <property type="entry name" value="HTH_1"/>
    <property type="match status" value="1"/>
</dbReference>
<evidence type="ECO:0000256" key="1">
    <source>
        <dbReference type="ARBA" id="ARBA00009437"/>
    </source>
</evidence>
<dbReference type="PRINTS" id="PR00039">
    <property type="entry name" value="HTHLYSR"/>
</dbReference>
<feature type="domain" description="HTH lysR-type" evidence="5">
    <location>
        <begin position="1"/>
        <end position="58"/>
    </location>
</feature>
<dbReference type="Pfam" id="PF03466">
    <property type="entry name" value="LysR_substrate"/>
    <property type="match status" value="1"/>
</dbReference>